<dbReference type="InterPro" id="IPR032708">
    <property type="entry name" value="McjB_C"/>
</dbReference>
<keyword evidence="3" id="KW-1185">Reference proteome</keyword>
<organism evidence="2 3">
    <name type="scientific">Blastomonas aquatica</name>
    <dbReference type="NCBI Taxonomy" id="1510276"/>
    <lineage>
        <taxon>Bacteria</taxon>
        <taxon>Pseudomonadati</taxon>
        <taxon>Pseudomonadota</taxon>
        <taxon>Alphaproteobacteria</taxon>
        <taxon>Sphingomonadales</taxon>
        <taxon>Sphingomonadaceae</taxon>
        <taxon>Blastomonas</taxon>
    </lineage>
</organism>
<dbReference type="InterPro" id="IPR053521">
    <property type="entry name" value="McjB-like"/>
</dbReference>
<dbReference type="Pfam" id="PF13471">
    <property type="entry name" value="Transglut_core3"/>
    <property type="match status" value="1"/>
</dbReference>
<feature type="domain" description="Microcin J25-processing protein McjB C-terminal" evidence="1">
    <location>
        <begin position="102"/>
        <end position="211"/>
    </location>
</feature>
<proteinExistence type="predicted"/>
<evidence type="ECO:0000313" key="3">
    <source>
        <dbReference type="Proteomes" id="UP000614261"/>
    </source>
</evidence>
<name>A0ABQ1JRH2_9SPHN</name>
<evidence type="ECO:0000313" key="2">
    <source>
        <dbReference type="EMBL" id="GGB72865.1"/>
    </source>
</evidence>
<reference evidence="3" key="1">
    <citation type="journal article" date="2019" name="Int. J. Syst. Evol. Microbiol.">
        <title>The Global Catalogue of Microorganisms (GCM) 10K type strain sequencing project: providing services to taxonomists for standard genome sequencing and annotation.</title>
        <authorList>
            <consortium name="The Broad Institute Genomics Platform"/>
            <consortium name="The Broad Institute Genome Sequencing Center for Infectious Disease"/>
            <person name="Wu L."/>
            <person name="Ma J."/>
        </authorList>
    </citation>
    <scope>NUCLEOTIDE SEQUENCE [LARGE SCALE GENOMIC DNA]</scope>
    <source>
        <strain evidence="3">CGMCC 1.12851</strain>
    </source>
</reference>
<accession>A0ABQ1JRH2</accession>
<dbReference type="RefSeq" id="WP_188515270.1">
    <property type="nucleotide sequence ID" value="NZ_BMGD01000006.1"/>
</dbReference>
<protein>
    <recommendedName>
        <fullName evidence="1">Microcin J25-processing protein McjB C-terminal domain-containing protein</fullName>
    </recommendedName>
</protein>
<dbReference type="Proteomes" id="UP000614261">
    <property type="component" value="Unassembled WGS sequence"/>
</dbReference>
<sequence>MNYRLSPHLRYCLFGAASIFLDTDRERYFLLQDRADARFRRFLEQSADAADFHWLIARNIIAEGRDDPTMHSRKVPAPTSGLGNQPPLSADVVFTIRAIAAQISARRMLRRRPFAEILKPGWSVAQSVAQDQEHQVSRVTAAFQQARHFVPAKDQCLVRSIAMKQVLASQGCHANLVIGVALPFSAHAWVQSGDTILTDPLELVEPYTPILVV</sequence>
<gene>
    <name evidence="2" type="ORF">GCM10010833_30070</name>
</gene>
<comment type="caution">
    <text evidence="2">The sequence shown here is derived from an EMBL/GenBank/DDBJ whole genome shotgun (WGS) entry which is preliminary data.</text>
</comment>
<evidence type="ECO:0000259" key="1">
    <source>
        <dbReference type="Pfam" id="PF13471"/>
    </source>
</evidence>
<dbReference type="NCBIfam" id="NF033537">
    <property type="entry name" value="lasso_biosyn_B2"/>
    <property type="match status" value="1"/>
</dbReference>
<dbReference type="EMBL" id="BMGD01000006">
    <property type="protein sequence ID" value="GGB72865.1"/>
    <property type="molecule type" value="Genomic_DNA"/>
</dbReference>